<evidence type="ECO:0000256" key="1">
    <source>
        <dbReference type="ARBA" id="ARBA00004123"/>
    </source>
</evidence>
<accession>A0AA38HM37</accession>
<feature type="compositionally biased region" description="Basic and acidic residues" evidence="9">
    <location>
        <begin position="288"/>
        <end position="297"/>
    </location>
</feature>
<feature type="region of interest" description="Disordered" evidence="9">
    <location>
        <begin position="159"/>
        <end position="182"/>
    </location>
</feature>
<gene>
    <name evidence="12" type="ORF">Zmor_008879</name>
</gene>
<proteinExistence type="inferred from homology"/>
<evidence type="ECO:0000256" key="8">
    <source>
        <dbReference type="ARBA" id="ARBA00023306"/>
    </source>
</evidence>
<dbReference type="Pfam" id="PF13297">
    <property type="entry name" value="SDE2_2C"/>
    <property type="match status" value="1"/>
</dbReference>
<sequence>MITNRSGRKSTISPSLQDTSCNTGVVIVMHLLITFNSRTRYICWGKCSIRLTHRLLGQLVKGIYHIPVKDQRLRWNGKEASTLTHLPHFQENDVIRIDVLLRLRGGKGGFGQMLRNLGARSASKETTNFEACRDLSGRRLRDIHEEEMLANWIVKEEERKKNEEEKRKKRQANILEGPSHSFDYNKLGDETKKIKCSIEAAIGEAFSVQSKERVQAIKVNHRPKPLKIWDEDDLSDSSENTEDLNEFLKNTSLESNVDSFTGKATCGVPSDSCPSLDNKSCKESTSGDEIKQKKKPLETNPVQNPIDLCQYKTSQELEELGLEFLKQELLARKLKCGGTLEQRAARLYKALTEGK</sequence>
<comment type="similarity">
    <text evidence="3">Belongs to the SDE2 family.</text>
</comment>
<evidence type="ECO:0000259" key="11">
    <source>
        <dbReference type="Pfam" id="PF22782"/>
    </source>
</evidence>
<dbReference type="GO" id="GO:0005634">
    <property type="term" value="C:nucleus"/>
    <property type="evidence" value="ECO:0007669"/>
    <property type="project" value="UniProtKB-SubCell"/>
</dbReference>
<evidence type="ECO:0000256" key="2">
    <source>
        <dbReference type="ARBA" id="ARBA00004496"/>
    </source>
</evidence>
<dbReference type="GO" id="GO:0008380">
    <property type="term" value="P:RNA splicing"/>
    <property type="evidence" value="ECO:0007669"/>
    <property type="project" value="UniProtKB-KW"/>
</dbReference>
<dbReference type="AlphaFoldDB" id="A0AA38HM37"/>
<evidence type="ECO:0000313" key="12">
    <source>
        <dbReference type="EMBL" id="KAJ3617078.1"/>
    </source>
</evidence>
<evidence type="ECO:0000256" key="5">
    <source>
        <dbReference type="ARBA" id="ARBA00022664"/>
    </source>
</evidence>
<keyword evidence="4" id="KW-0963">Cytoplasm</keyword>
<dbReference type="InterPro" id="IPR025086">
    <property type="entry name" value="SDE2/SF3A3_SAP"/>
</dbReference>
<evidence type="ECO:0000256" key="4">
    <source>
        <dbReference type="ARBA" id="ARBA00022490"/>
    </source>
</evidence>
<dbReference type="EMBL" id="JALNTZ010002490">
    <property type="protein sequence ID" value="KAJ3617078.1"/>
    <property type="molecule type" value="Genomic_DNA"/>
</dbReference>
<name>A0AA38HM37_9CUCU</name>
<keyword evidence="13" id="KW-1185">Reference proteome</keyword>
<comment type="subcellular location">
    <subcellularLocation>
        <location evidence="2">Cytoplasm</location>
    </subcellularLocation>
    <subcellularLocation>
        <location evidence="1">Nucleus</location>
    </subcellularLocation>
</comment>
<evidence type="ECO:0000259" key="10">
    <source>
        <dbReference type="Pfam" id="PF13297"/>
    </source>
</evidence>
<evidence type="ECO:0008006" key="14">
    <source>
        <dbReference type="Google" id="ProtNLM"/>
    </source>
</evidence>
<dbReference type="Pfam" id="PF22782">
    <property type="entry name" value="SDE2"/>
    <property type="match status" value="1"/>
</dbReference>
<comment type="caution">
    <text evidence="12">The sequence shown here is derived from an EMBL/GenBank/DDBJ whole genome shotgun (WGS) entry which is preliminary data.</text>
</comment>
<evidence type="ECO:0000256" key="6">
    <source>
        <dbReference type="ARBA" id="ARBA00023187"/>
    </source>
</evidence>
<keyword evidence="7" id="KW-0539">Nucleus</keyword>
<feature type="domain" description="SDE2/SF3A3 SAP" evidence="10">
    <location>
        <begin position="293"/>
        <end position="348"/>
    </location>
</feature>
<dbReference type="InterPro" id="IPR053822">
    <property type="entry name" value="SDE2-like_dom"/>
</dbReference>
<evidence type="ECO:0000256" key="7">
    <source>
        <dbReference type="ARBA" id="ARBA00023242"/>
    </source>
</evidence>
<keyword evidence="6" id="KW-0508">mRNA splicing</keyword>
<dbReference type="GO" id="GO:0006397">
    <property type="term" value="P:mRNA processing"/>
    <property type="evidence" value="ECO:0007669"/>
    <property type="project" value="UniProtKB-KW"/>
</dbReference>
<dbReference type="InterPro" id="IPR051421">
    <property type="entry name" value="RNA_Proc_DNA_Dmg_Regulator"/>
</dbReference>
<evidence type="ECO:0000256" key="9">
    <source>
        <dbReference type="SAM" id="MobiDB-lite"/>
    </source>
</evidence>
<dbReference type="PANTHER" id="PTHR12786">
    <property type="entry name" value="SPLICING FACTOR SF3A-RELATED"/>
    <property type="match status" value="1"/>
</dbReference>
<evidence type="ECO:0000256" key="3">
    <source>
        <dbReference type="ARBA" id="ARBA00008726"/>
    </source>
</evidence>
<protein>
    <recommendedName>
        <fullName evidence="14">Replication stress response regulator SDE2</fullName>
    </recommendedName>
</protein>
<organism evidence="12 13">
    <name type="scientific">Zophobas morio</name>
    <dbReference type="NCBI Taxonomy" id="2755281"/>
    <lineage>
        <taxon>Eukaryota</taxon>
        <taxon>Metazoa</taxon>
        <taxon>Ecdysozoa</taxon>
        <taxon>Arthropoda</taxon>
        <taxon>Hexapoda</taxon>
        <taxon>Insecta</taxon>
        <taxon>Pterygota</taxon>
        <taxon>Neoptera</taxon>
        <taxon>Endopterygota</taxon>
        <taxon>Coleoptera</taxon>
        <taxon>Polyphaga</taxon>
        <taxon>Cucujiformia</taxon>
        <taxon>Tenebrionidae</taxon>
        <taxon>Zophobas</taxon>
    </lineage>
</organism>
<keyword evidence="8" id="KW-0131">Cell cycle</keyword>
<evidence type="ECO:0000313" key="13">
    <source>
        <dbReference type="Proteomes" id="UP001168821"/>
    </source>
</evidence>
<feature type="domain" description="SDE2-like" evidence="11">
    <location>
        <begin position="105"/>
        <end position="202"/>
    </location>
</feature>
<dbReference type="Proteomes" id="UP001168821">
    <property type="component" value="Unassembled WGS sequence"/>
</dbReference>
<dbReference type="GO" id="GO:0005737">
    <property type="term" value="C:cytoplasm"/>
    <property type="evidence" value="ECO:0007669"/>
    <property type="project" value="UniProtKB-SubCell"/>
</dbReference>
<reference evidence="12" key="1">
    <citation type="journal article" date="2023" name="G3 (Bethesda)">
        <title>Whole genome assemblies of Zophobas morio and Tenebrio molitor.</title>
        <authorList>
            <person name="Kaur S."/>
            <person name="Stinson S.A."/>
            <person name="diCenzo G.C."/>
        </authorList>
    </citation>
    <scope>NUCLEOTIDE SEQUENCE</scope>
    <source>
        <strain evidence="12">QUZm001</strain>
    </source>
</reference>
<dbReference type="PANTHER" id="PTHR12786:SF1">
    <property type="entry name" value="SPLICING REGULATOR SDE2"/>
    <property type="match status" value="1"/>
</dbReference>
<keyword evidence="5" id="KW-0507">mRNA processing</keyword>
<feature type="region of interest" description="Disordered" evidence="9">
    <location>
        <begin position="270"/>
        <end position="304"/>
    </location>
</feature>